<proteinExistence type="predicted"/>
<dbReference type="Proteomes" id="UP001515480">
    <property type="component" value="Unassembled WGS sequence"/>
</dbReference>
<comment type="caution">
    <text evidence="1">The sequence shown here is derived from an EMBL/GenBank/DDBJ whole genome shotgun (WGS) entry which is preliminary data.</text>
</comment>
<sequence>MHSPVFSLPFSRTPSPPSLLLSRTPSLAQRLLAQRLLAQHLSRCLSRAASLALRISHSLACTPCFRIPALFHSVPRAPSFTLRLLRSVLSLDLGGDLALVLRLLRFVSRTPILALPALSDPVPRAPSLSRVFCRTPSLSYSQIFRTPYLSHSDSRTPTRAIPPTSHFVSRISVSYSLLYSTSSLELPLHLPHSEFVSGTPSLSLLLVTCLSLPALSRSLLFPHPLSLAQQLSLCCSSIASLVICISQAPCSLALPVALADALPDPVPLAQRPSLALSRCVSIAASLSLRLSRCGSHAACSRVLHVPLAALPHPHVPLALRLSRCSSCAAALALRRFAVSLVASAALRLSRHISCSPCSVTLPGCSLTLPALPPPASLAQRLSRSGLRAGCSLKLCLSRCLSYCVCRTASLAAPLSLSLRSHAPYITNALSRSLLPVLPHPAAASLALRLSPNVARAAAFAQAPLPSCVSRAVSPSLALRLSRSVSRAVSRAAPLALRLSRHMYRSPCSLTLPIQLMLSHAPCSLLSRTPPLSRCVSRAASLALCLSRCASRGAPLALPALSSSLSRLLLSRTLVCLALRLSRCSSCAAALALRLSRFAVSCAASAALRLCGTSLALPALSHSLDALSRSLLSRGP</sequence>
<dbReference type="EMBL" id="JBGBPQ010000015">
    <property type="protein sequence ID" value="KAL1510105.1"/>
    <property type="molecule type" value="Genomic_DNA"/>
</dbReference>
<dbReference type="AlphaFoldDB" id="A0AB34IZT3"/>
<keyword evidence="2" id="KW-1185">Reference proteome</keyword>
<protein>
    <submittedName>
        <fullName evidence="1">Uncharacterized protein</fullName>
    </submittedName>
</protein>
<gene>
    <name evidence="1" type="ORF">AB1Y20_006437</name>
</gene>
<reference evidence="1 2" key="1">
    <citation type="journal article" date="2024" name="Science">
        <title>Giant polyketide synthase enzymes in the biosynthesis of giant marine polyether toxins.</title>
        <authorList>
            <person name="Fallon T.R."/>
            <person name="Shende V.V."/>
            <person name="Wierzbicki I.H."/>
            <person name="Pendleton A.L."/>
            <person name="Watervoot N.F."/>
            <person name="Auber R.P."/>
            <person name="Gonzalez D.J."/>
            <person name="Wisecaver J.H."/>
            <person name="Moore B.S."/>
        </authorList>
    </citation>
    <scope>NUCLEOTIDE SEQUENCE [LARGE SCALE GENOMIC DNA]</scope>
    <source>
        <strain evidence="1 2">12B1</strain>
    </source>
</reference>
<evidence type="ECO:0000313" key="2">
    <source>
        <dbReference type="Proteomes" id="UP001515480"/>
    </source>
</evidence>
<organism evidence="1 2">
    <name type="scientific">Prymnesium parvum</name>
    <name type="common">Toxic golden alga</name>
    <dbReference type="NCBI Taxonomy" id="97485"/>
    <lineage>
        <taxon>Eukaryota</taxon>
        <taxon>Haptista</taxon>
        <taxon>Haptophyta</taxon>
        <taxon>Prymnesiophyceae</taxon>
        <taxon>Prymnesiales</taxon>
        <taxon>Prymnesiaceae</taxon>
        <taxon>Prymnesium</taxon>
    </lineage>
</organism>
<accession>A0AB34IZT3</accession>
<evidence type="ECO:0000313" key="1">
    <source>
        <dbReference type="EMBL" id="KAL1510105.1"/>
    </source>
</evidence>
<name>A0AB34IZT3_PRYPA</name>